<evidence type="ECO:0000259" key="2">
    <source>
        <dbReference type="Pfam" id="PF05651"/>
    </source>
</evidence>
<feature type="domain" description="PucR C-terminal helix-turn-helix" evidence="3">
    <location>
        <begin position="317"/>
        <end position="373"/>
    </location>
</feature>
<evidence type="ECO:0000313" key="6">
    <source>
        <dbReference type="Proteomes" id="UP000274920"/>
    </source>
</evidence>
<dbReference type="Pfam" id="PF05651">
    <property type="entry name" value="Diacid_rec"/>
    <property type="match status" value="1"/>
</dbReference>
<name>A0A426DDF2_9FIRM</name>
<evidence type="ECO:0000259" key="3">
    <source>
        <dbReference type="Pfam" id="PF13556"/>
    </source>
</evidence>
<feature type="domain" description="Putative sugar diacid recognition" evidence="2">
    <location>
        <begin position="5"/>
        <end position="135"/>
    </location>
</feature>
<organism evidence="5 6">
    <name type="scientific">Schaedlerella arabinosiphila</name>
    <dbReference type="NCBI Taxonomy" id="2044587"/>
    <lineage>
        <taxon>Bacteria</taxon>
        <taxon>Bacillati</taxon>
        <taxon>Bacillota</taxon>
        <taxon>Clostridia</taxon>
        <taxon>Lachnospirales</taxon>
        <taxon>Lachnospiraceae</taxon>
        <taxon>Schaedlerella</taxon>
    </lineage>
</organism>
<comment type="similarity">
    <text evidence="1">Belongs to the CdaR family.</text>
</comment>
<evidence type="ECO:0000256" key="1">
    <source>
        <dbReference type="ARBA" id="ARBA00006754"/>
    </source>
</evidence>
<dbReference type="Gene3D" id="1.10.10.2840">
    <property type="entry name" value="PucR C-terminal helix-turn-helix domain"/>
    <property type="match status" value="1"/>
</dbReference>
<dbReference type="InterPro" id="IPR042070">
    <property type="entry name" value="PucR_C-HTH_sf"/>
</dbReference>
<dbReference type="EMBL" id="RHJS01000002">
    <property type="protein sequence ID" value="RRK30754.1"/>
    <property type="molecule type" value="Genomic_DNA"/>
</dbReference>
<sequence length="390" mass="44976">MYISKIAAQAIVEEIGEEIHEHINMMDATGVIIASTNSARIGQMHEGARRIIQEGLPELYISGDMETETTRRGINLPLVVRGEILGVVGITGEKERVMGYGKIVRRMTEIMVTDSIQKDKKRYDQRVRYRFIEEWIEKSSAGFYSRNLIDRGRHLGIDIERPYRVMVLYFRDYHKLSDTLEGQKLLEEMEASIRHEMERCGFPYLREPPRQICLIPKCSDAQMKKTAEKLSGMIRQKYDRDVAAGFDSGQGSGEDIAQGCAEAFRAASHAVTWKEPFYYYDDLNIELFINEISEAAMLEYLDKLFGRDSGDRLGDYMHLIEQYFAYEGAVGKMAESLFMHKNTLQYKLKKLAEVTGKDIRRPSDAAVYYMALAFYQKLHMERTHFPDMAK</sequence>
<dbReference type="InterPro" id="IPR051448">
    <property type="entry name" value="CdaR-like_regulators"/>
</dbReference>
<dbReference type="RefSeq" id="WP_125126549.1">
    <property type="nucleotide sequence ID" value="NZ_RHJS01000002.1"/>
</dbReference>
<accession>A0A426DDF2</accession>
<dbReference type="PANTHER" id="PTHR33744:SF15">
    <property type="entry name" value="CARBOHYDRATE DIACID REGULATOR"/>
    <property type="match status" value="1"/>
</dbReference>
<reference evidence="5" key="1">
    <citation type="submission" date="2018-10" db="EMBL/GenBank/DDBJ databases">
        <title>Schaedlerella arabinophila gen. nov. sp. nov., isolated from the mouse intestinal tract and comparative analysis with the genome of the closely related altered Schaedler flora strain ASF502.</title>
        <authorList>
            <person name="Miyake S."/>
            <person name="Soh M."/>
            <person name="Seedorf H."/>
        </authorList>
    </citation>
    <scope>NUCLEOTIDE SEQUENCE [LARGE SCALE GENOMIC DNA]</scope>
    <source>
        <strain evidence="5">DSM 106076</strain>
    </source>
</reference>
<dbReference type="Pfam" id="PF13556">
    <property type="entry name" value="HTH_30"/>
    <property type="match status" value="1"/>
</dbReference>
<proteinExistence type="inferred from homology"/>
<dbReference type="Proteomes" id="UP000274920">
    <property type="component" value="Unassembled WGS sequence"/>
</dbReference>
<feature type="domain" description="CdaR GGDEF-like" evidence="4">
    <location>
        <begin position="147"/>
        <end position="267"/>
    </location>
</feature>
<dbReference type="Pfam" id="PF17853">
    <property type="entry name" value="GGDEF_2"/>
    <property type="match status" value="1"/>
</dbReference>
<dbReference type="AlphaFoldDB" id="A0A426DDF2"/>
<evidence type="ECO:0000313" key="5">
    <source>
        <dbReference type="EMBL" id="RRK30754.1"/>
    </source>
</evidence>
<dbReference type="InterPro" id="IPR041522">
    <property type="entry name" value="CdaR_GGDEF"/>
</dbReference>
<gene>
    <name evidence="5" type="ORF">EBB54_04710</name>
</gene>
<dbReference type="InterPro" id="IPR008599">
    <property type="entry name" value="Diacid_rec"/>
</dbReference>
<comment type="caution">
    <text evidence="5">The sequence shown here is derived from an EMBL/GenBank/DDBJ whole genome shotgun (WGS) entry which is preliminary data.</text>
</comment>
<evidence type="ECO:0000259" key="4">
    <source>
        <dbReference type="Pfam" id="PF17853"/>
    </source>
</evidence>
<protein>
    <submittedName>
        <fullName evidence="5">CdaR family transcriptional regulator</fullName>
    </submittedName>
</protein>
<dbReference type="InterPro" id="IPR025736">
    <property type="entry name" value="PucR_C-HTH_dom"/>
</dbReference>
<keyword evidence="6" id="KW-1185">Reference proteome</keyword>
<dbReference type="PANTHER" id="PTHR33744">
    <property type="entry name" value="CARBOHYDRATE DIACID REGULATOR"/>
    <property type="match status" value="1"/>
</dbReference>